<dbReference type="PANTHER" id="PTHR31896:SF64">
    <property type="entry name" value="TRICHOTHECENE 3-O-ACETYLTRANSFERASE"/>
    <property type="match status" value="1"/>
</dbReference>
<keyword evidence="1" id="KW-0808">Transferase</keyword>
<dbReference type="Proteomes" id="UP001642360">
    <property type="component" value="Unassembled WGS sequence"/>
</dbReference>
<dbReference type="PANTHER" id="PTHR31896">
    <property type="entry name" value="FAMILY REGULATORY PROTEIN, PUTATIVE (AFU_ORTHOLOGUE AFUA_3G14730)-RELATED"/>
    <property type="match status" value="1"/>
</dbReference>
<accession>A0ABC8SJD4</accession>
<evidence type="ECO:0008006" key="4">
    <source>
        <dbReference type="Google" id="ProtNLM"/>
    </source>
</evidence>
<dbReference type="Pfam" id="PF02458">
    <property type="entry name" value="Transferase"/>
    <property type="match status" value="3"/>
</dbReference>
<evidence type="ECO:0000256" key="1">
    <source>
        <dbReference type="ARBA" id="ARBA00022679"/>
    </source>
</evidence>
<dbReference type="AlphaFoldDB" id="A0ABC8SJD4"/>
<dbReference type="InterPro" id="IPR051283">
    <property type="entry name" value="Sec_Metabolite_Acyltrans"/>
</dbReference>
<evidence type="ECO:0000313" key="2">
    <source>
        <dbReference type="EMBL" id="CAK9157296.1"/>
    </source>
</evidence>
<gene>
    <name evidence="2" type="ORF">ILEXP_LOCUS25846</name>
</gene>
<dbReference type="GO" id="GO:0016740">
    <property type="term" value="F:transferase activity"/>
    <property type="evidence" value="ECO:0007669"/>
    <property type="project" value="UniProtKB-KW"/>
</dbReference>
<protein>
    <recommendedName>
        <fullName evidence="4">BAHD acyltransferase</fullName>
    </recommendedName>
</protein>
<reference evidence="2 3" key="1">
    <citation type="submission" date="2024-02" db="EMBL/GenBank/DDBJ databases">
        <authorList>
            <person name="Vignale AGUSTIN F."/>
            <person name="Sosa J E."/>
            <person name="Modenutti C."/>
        </authorList>
    </citation>
    <scope>NUCLEOTIDE SEQUENCE [LARGE SCALE GENOMIC DNA]</scope>
</reference>
<dbReference type="InterPro" id="IPR023213">
    <property type="entry name" value="CAT-like_dom_sf"/>
</dbReference>
<proteinExistence type="predicted"/>
<name>A0ABC8SJD4_9AQUA</name>
<sequence>MASSQSLTLISKCTILPDQKSILSDLKLLVSDLPMLSYHYIQKGGLFTRPPVPIDSRIFLLQCGLSQTLSLFPPLVGRLKTDPSGYVYITCNDAEVDFIHASAIHIHVRDILSPTDVPNYVKEFFAFDRTPSYDGHFKPILAMQVIELADGVFIGCALNHAVTDGMSFWNFFNIFVEISRVPDFRRESVLILPAVLRVPEDGPKSQIDGEAKQQSFEGRRWEDNAVEMAIKHLVTCARKLPSSKTTTFRMAVNCRHRLEPKLDSYYFGNAIQSIPTYASADNDWEWDPQCFPLGNFDGAMITMGSSPRFPMNNNDFGWGRPVAIRSGQANQFDGREGGGTVDLEVVLEPETMEGLELDSKFMYYVSGY</sequence>
<evidence type="ECO:0000313" key="3">
    <source>
        <dbReference type="Proteomes" id="UP001642360"/>
    </source>
</evidence>
<comment type="caution">
    <text evidence="2">The sequence shown here is derived from an EMBL/GenBank/DDBJ whole genome shotgun (WGS) entry which is preliminary data.</text>
</comment>
<keyword evidence="3" id="KW-1185">Reference proteome</keyword>
<dbReference type="EMBL" id="CAUOFW020002977">
    <property type="protein sequence ID" value="CAK9157296.1"/>
    <property type="molecule type" value="Genomic_DNA"/>
</dbReference>
<organism evidence="2 3">
    <name type="scientific">Ilex paraguariensis</name>
    <name type="common">yerba mate</name>
    <dbReference type="NCBI Taxonomy" id="185542"/>
    <lineage>
        <taxon>Eukaryota</taxon>
        <taxon>Viridiplantae</taxon>
        <taxon>Streptophyta</taxon>
        <taxon>Embryophyta</taxon>
        <taxon>Tracheophyta</taxon>
        <taxon>Spermatophyta</taxon>
        <taxon>Magnoliopsida</taxon>
        <taxon>eudicotyledons</taxon>
        <taxon>Gunneridae</taxon>
        <taxon>Pentapetalae</taxon>
        <taxon>asterids</taxon>
        <taxon>campanulids</taxon>
        <taxon>Aquifoliales</taxon>
        <taxon>Aquifoliaceae</taxon>
        <taxon>Ilex</taxon>
    </lineage>
</organism>
<dbReference type="Gene3D" id="3.30.559.10">
    <property type="entry name" value="Chloramphenicol acetyltransferase-like domain"/>
    <property type="match status" value="3"/>
</dbReference>